<dbReference type="STRING" id="4795.A0A225VD15"/>
<evidence type="ECO:0000313" key="3">
    <source>
        <dbReference type="Proteomes" id="UP000198211"/>
    </source>
</evidence>
<feature type="region of interest" description="Disordered" evidence="1">
    <location>
        <begin position="260"/>
        <end position="280"/>
    </location>
</feature>
<protein>
    <submittedName>
        <fullName evidence="2">Uncharacterized protein</fullName>
    </submittedName>
</protein>
<proteinExistence type="predicted"/>
<gene>
    <name evidence="2" type="ORF">PHMEG_00025039</name>
</gene>
<dbReference type="AlphaFoldDB" id="A0A225VD15"/>
<keyword evidence="3" id="KW-1185">Reference proteome</keyword>
<dbReference type="EMBL" id="NBNE01005623">
    <property type="protein sequence ID" value="OWZ03265.1"/>
    <property type="molecule type" value="Genomic_DNA"/>
</dbReference>
<comment type="caution">
    <text evidence="2">The sequence shown here is derived from an EMBL/GenBank/DDBJ whole genome shotgun (WGS) entry which is preliminary data.</text>
</comment>
<reference evidence="3" key="1">
    <citation type="submission" date="2017-03" db="EMBL/GenBank/DDBJ databases">
        <title>Phytopthora megakarya and P. palmivora, two closely related causual agents of cacao black pod achieved similar genome size and gene model numbers by different mechanisms.</title>
        <authorList>
            <person name="Ali S."/>
            <person name="Shao J."/>
            <person name="Larry D.J."/>
            <person name="Kronmiller B."/>
            <person name="Shen D."/>
            <person name="Strem M.D."/>
            <person name="Melnick R.L."/>
            <person name="Guiltinan M.J."/>
            <person name="Tyler B.M."/>
            <person name="Meinhardt L.W."/>
            <person name="Bailey B.A."/>
        </authorList>
    </citation>
    <scope>NUCLEOTIDE SEQUENCE [LARGE SCALE GENOMIC DNA]</scope>
    <source>
        <strain evidence="3">zdho120</strain>
    </source>
</reference>
<accession>A0A225VD15</accession>
<evidence type="ECO:0000313" key="2">
    <source>
        <dbReference type="EMBL" id="OWZ03265.1"/>
    </source>
</evidence>
<feature type="compositionally biased region" description="Low complexity" evidence="1">
    <location>
        <begin position="263"/>
        <end position="272"/>
    </location>
</feature>
<organism evidence="2 3">
    <name type="scientific">Phytophthora megakarya</name>
    <dbReference type="NCBI Taxonomy" id="4795"/>
    <lineage>
        <taxon>Eukaryota</taxon>
        <taxon>Sar</taxon>
        <taxon>Stramenopiles</taxon>
        <taxon>Oomycota</taxon>
        <taxon>Peronosporomycetes</taxon>
        <taxon>Peronosporales</taxon>
        <taxon>Peronosporaceae</taxon>
        <taxon>Phytophthora</taxon>
    </lineage>
</organism>
<dbReference type="OrthoDB" id="79176at2759"/>
<dbReference type="Proteomes" id="UP000198211">
    <property type="component" value="Unassembled WGS sequence"/>
</dbReference>
<evidence type="ECO:0000256" key="1">
    <source>
        <dbReference type="SAM" id="MobiDB-lite"/>
    </source>
</evidence>
<sequence>MSLQDLAPENTKRAQTTAISTFKSFLASENTDIDFVYSTLQGDEVESAFVKLLDRFAMYLAFSRGRGGEVRKKNTVMSCYRNVKNWLLEKYPQHRNAIAQRLLTMGRILMRHCMKRQQGGTVTKAPACTKADLHSLVNGLYFDATSSKECVSPLHHVVCIGRASGLAFIQKCNLSGSSGNVLFLRLIRAKTSEEQGLSLFPDKTSFTTCPLHAIGTALAMQTYPVSSVLDLEHLAKSEKSGESTVVDSIPLTEALLQCDDDTPSASTTSEPASQRHPAAPLKMQSYVNRVLKVACSHQEKAGVSAVLSSHSFRRGGTQRANANSSLSPQWIFDRGSWKMTATNKAFAYVFNTTNEDRKVSKVLSDWKCDDNPSIPSLSGFDSGTASRIRGLMRLMFASSLELSDSNLTMDPQVAELLECRSALR</sequence>
<name>A0A225VD15_9STRA</name>